<dbReference type="AlphaFoldDB" id="A0A6J6IPQ4"/>
<accession>A0A6J6IPQ4</accession>
<protein>
    <submittedName>
        <fullName evidence="1">Unannotated protein</fullName>
    </submittedName>
</protein>
<dbReference type="EMBL" id="CAEZVI010000033">
    <property type="protein sequence ID" value="CAB4626358.1"/>
    <property type="molecule type" value="Genomic_DNA"/>
</dbReference>
<name>A0A6J6IPQ4_9ZZZZ</name>
<evidence type="ECO:0000313" key="1">
    <source>
        <dbReference type="EMBL" id="CAB4626358.1"/>
    </source>
</evidence>
<gene>
    <name evidence="1" type="ORF">UFOPK1981_00459</name>
</gene>
<proteinExistence type="predicted"/>
<reference evidence="1" key="1">
    <citation type="submission" date="2020-05" db="EMBL/GenBank/DDBJ databases">
        <authorList>
            <person name="Chiriac C."/>
            <person name="Salcher M."/>
            <person name="Ghai R."/>
            <person name="Kavagutti S V."/>
        </authorList>
    </citation>
    <scope>NUCLEOTIDE SEQUENCE</scope>
</reference>
<sequence length="65" mass="6818">MHAAMRTPVNGCDFSNRARICASTGMLRSAHSMRLRPSAASDASAMSCFGIVAVTGEFTNVLLLG</sequence>
<organism evidence="1">
    <name type="scientific">freshwater metagenome</name>
    <dbReference type="NCBI Taxonomy" id="449393"/>
    <lineage>
        <taxon>unclassified sequences</taxon>
        <taxon>metagenomes</taxon>
        <taxon>ecological metagenomes</taxon>
    </lineage>
</organism>